<proteinExistence type="predicted"/>
<evidence type="ECO:0000313" key="2">
    <source>
        <dbReference type="EMBL" id="TVU25534.1"/>
    </source>
</evidence>
<dbReference type="PRINTS" id="PR00419">
    <property type="entry name" value="ADXRDTASE"/>
</dbReference>
<dbReference type="SUPFAM" id="SSF51905">
    <property type="entry name" value="FAD/NAD(P)-binding domain"/>
    <property type="match status" value="1"/>
</dbReference>
<dbReference type="InterPro" id="IPR026669">
    <property type="entry name" value="Arsenite_MeTrfase-like"/>
</dbReference>
<dbReference type="Gramene" id="TVU25534">
    <property type="protein sequence ID" value="TVU25534"/>
    <property type="gene ID" value="EJB05_28033"/>
</dbReference>
<dbReference type="InterPro" id="IPR002937">
    <property type="entry name" value="Amino_oxidase"/>
</dbReference>
<dbReference type="AlphaFoldDB" id="A0A5J9UQ61"/>
<dbReference type="InterPro" id="IPR029063">
    <property type="entry name" value="SAM-dependent_MTases_sf"/>
</dbReference>
<comment type="caution">
    <text evidence="2">The sequence shown here is derived from an EMBL/GenBank/DDBJ whole genome shotgun (WGS) entry which is preliminary data.</text>
</comment>
<dbReference type="PANTHER" id="PTHR43675">
    <property type="entry name" value="ARSENITE METHYLTRANSFERASE"/>
    <property type="match status" value="1"/>
</dbReference>
<dbReference type="Pfam" id="PF02353">
    <property type="entry name" value="CMAS"/>
    <property type="match status" value="1"/>
</dbReference>
<name>A0A5J9UQ61_9POAL</name>
<evidence type="ECO:0000313" key="3">
    <source>
        <dbReference type="Proteomes" id="UP000324897"/>
    </source>
</evidence>
<keyword evidence="3" id="KW-1185">Reference proteome</keyword>
<dbReference type="PANTHER" id="PTHR43675:SF11">
    <property type="entry name" value="AMINE OXIDASE DOMAIN-CONTAINING PROTEIN"/>
    <property type="match status" value="1"/>
</dbReference>
<dbReference type="Pfam" id="PF01593">
    <property type="entry name" value="Amino_oxidase"/>
    <property type="match status" value="1"/>
</dbReference>
<dbReference type="SUPFAM" id="SSF53335">
    <property type="entry name" value="S-adenosyl-L-methionine-dependent methyltransferases"/>
    <property type="match status" value="1"/>
</dbReference>
<evidence type="ECO:0000259" key="1">
    <source>
        <dbReference type="Pfam" id="PF01593"/>
    </source>
</evidence>
<organism evidence="2 3">
    <name type="scientific">Eragrostis curvula</name>
    <name type="common">weeping love grass</name>
    <dbReference type="NCBI Taxonomy" id="38414"/>
    <lineage>
        <taxon>Eukaryota</taxon>
        <taxon>Viridiplantae</taxon>
        <taxon>Streptophyta</taxon>
        <taxon>Embryophyta</taxon>
        <taxon>Tracheophyta</taxon>
        <taxon>Spermatophyta</taxon>
        <taxon>Magnoliopsida</taxon>
        <taxon>Liliopsida</taxon>
        <taxon>Poales</taxon>
        <taxon>Poaceae</taxon>
        <taxon>PACMAD clade</taxon>
        <taxon>Chloridoideae</taxon>
        <taxon>Eragrostideae</taxon>
        <taxon>Eragrostidinae</taxon>
        <taxon>Eragrostis</taxon>
    </lineage>
</organism>
<dbReference type="InterPro" id="IPR036188">
    <property type="entry name" value="FAD/NAD-bd_sf"/>
</dbReference>
<reference evidence="2 3" key="1">
    <citation type="journal article" date="2019" name="Sci. Rep.">
        <title>A high-quality genome of Eragrostis curvula grass provides insights into Poaceae evolution and supports new strategies to enhance forage quality.</title>
        <authorList>
            <person name="Carballo J."/>
            <person name="Santos B.A.C.M."/>
            <person name="Zappacosta D."/>
            <person name="Garbus I."/>
            <person name="Selva J.P."/>
            <person name="Gallo C.A."/>
            <person name="Diaz A."/>
            <person name="Albertini E."/>
            <person name="Caccamo M."/>
            <person name="Echenique V."/>
        </authorList>
    </citation>
    <scope>NUCLEOTIDE SEQUENCE [LARGE SCALE GENOMIC DNA]</scope>
    <source>
        <strain evidence="3">cv. Victoria</strain>
        <tissue evidence="2">Leaf</tissue>
    </source>
</reference>
<sequence>MRVAVVGAGLSGLAAAHELARSGAVRVTVYEKEDYLGGAKTVAVDGGGKGHVLVDHGFMAFNPVTSPNMMEWFEGLGVEMDTSDMSFSASMRLNNGKAFEWGSRNGMSSVLVQKSNLLSPRFWLVIHEIFKFKNQALMYLEDHERNPDQNETLGQFIKAHGYSQLFQDAYLIPMCACVWSCPSQEVLGFPARFVLSFFRDNQLLELFSHSHWLTVKGGSESFVKKVREELESNGCQIKIGCEVNSVSKFNGGYRILEVDGSEEMYDMIIFGVHAPDALKLLGAEATHEELRILGAFQYIHSNMYLHCDETLMPQNASAWSARNFLGTASSGACVTSWLNILQATLELNNIQGKRGIWFCSPYQGYGYHEDSVKAATEGDLGFASAYINGYISFVDHRNGLVNLVLITLANRGERKRLSSAARKSSSTRKAWWAPLLGISGVAFAKYFLRHVMRKNSVSQARKNISEHYDLSNDFFALYLDPSMTYSSGIFKEEDESLEAAQLRKLDSLINKAKVESGHHVLDIGCGWGTLAIRLVNKTGCKYTGITLSEEQLKYAKKKVKESGLEDHITLLLCDYRQLPTSQNEMIEHVGHEYMDDFFGCCEYHLAEHGILVLQFIALPEELYDKMRMRPEFLKTYIFPGGCLPSIGRVVSAMSNASRLNIQHLENIGDHYYTTLMKWRDNFVANREKASALGFDEKFIRTWEYYFSYCAALFKSRTVLDYQVVFARPNDAKLPSYLAIA</sequence>
<dbReference type="GO" id="GO:0050660">
    <property type="term" value="F:flavin adenine dinucleotide binding"/>
    <property type="evidence" value="ECO:0007669"/>
    <property type="project" value="UniProtKB-ARBA"/>
</dbReference>
<dbReference type="OrthoDB" id="5977668at2759"/>
<dbReference type="CDD" id="cd02440">
    <property type="entry name" value="AdoMet_MTases"/>
    <property type="match status" value="1"/>
</dbReference>
<feature type="domain" description="Amine oxidase" evidence="1">
    <location>
        <begin position="10"/>
        <end position="280"/>
    </location>
</feature>
<protein>
    <recommendedName>
        <fullName evidence="1">Amine oxidase domain-containing protein</fullName>
    </recommendedName>
</protein>
<gene>
    <name evidence="2" type="ORF">EJB05_28033</name>
</gene>
<accession>A0A5J9UQ61</accession>
<dbReference type="Proteomes" id="UP000324897">
    <property type="component" value="Chromosome 2"/>
</dbReference>
<dbReference type="Gene3D" id="3.40.50.150">
    <property type="entry name" value="Vaccinia Virus protein VP39"/>
    <property type="match status" value="1"/>
</dbReference>
<dbReference type="GO" id="GO:0016491">
    <property type="term" value="F:oxidoreductase activity"/>
    <property type="evidence" value="ECO:0007669"/>
    <property type="project" value="InterPro"/>
</dbReference>
<dbReference type="EMBL" id="RWGY01000013">
    <property type="protein sequence ID" value="TVU25534.1"/>
    <property type="molecule type" value="Genomic_DNA"/>
</dbReference>
<dbReference type="Gene3D" id="3.50.50.60">
    <property type="entry name" value="FAD/NAD(P)-binding domain"/>
    <property type="match status" value="1"/>
</dbReference>
<dbReference type="GO" id="GO:0008168">
    <property type="term" value="F:methyltransferase activity"/>
    <property type="evidence" value="ECO:0007669"/>
    <property type="project" value="TreeGrafter"/>
</dbReference>